<dbReference type="SUPFAM" id="SSF90229">
    <property type="entry name" value="CCCH zinc finger"/>
    <property type="match status" value="3"/>
</dbReference>
<evidence type="ECO:0000256" key="1">
    <source>
        <dbReference type="ARBA" id="ARBA00022723"/>
    </source>
</evidence>
<keyword evidence="2" id="KW-0677">Repeat</keyword>
<dbReference type="Gene3D" id="1.20.120.1350">
    <property type="entry name" value="Pneumovirus matrix protein 2 (M2), zinc-binding domain"/>
    <property type="match status" value="1"/>
</dbReference>
<dbReference type="Gene3D" id="3.30.1370.210">
    <property type="match status" value="1"/>
</dbReference>
<accession>A0A0C9SK30</accession>
<dbReference type="Proteomes" id="UP000053263">
    <property type="component" value="Unassembled WGS sequence"/>
</dbReference>
<dbReference type="AlphaFoldDB" id="A0A0C9SK30"/>
<organism evidence="8 9">
    <name type="scientific">Plicaturopsis crispa FD-325 SS-3</name>
    <dbReference type="NCBI Taxonomy" id="944288"/>
    <lineage>
        <taxon>Eukaryota</taxon>
        <taxon>Fungi</taxon>
        <taxon>Dikarya</taxon>
        <taxon>Basidiomycota</taxon>
        <taxon>Agaricomycotina</taxon>
        <taxon>Agaricomycetes</taxon>
        <taxon>Agaricomycetidae</taxon>
        <taxon>Amylocorticiales</taxon>
        <taxon>Amylocorticiaceae</taxon>
        <taxon>Plicatura</taxon>
        <taxon>Plicaturopsis crispa</taxon>
    </lineage>
</organism>
<dbReference type="GO" id="GO:0008270">
    <property type="term" value="F:zinc ion binding"/>
    <property type="evidence" value="ECO:0007669"/>
    <property type="project" value="UniProtKB-KW"/>
</dbReference>
<dbReference type="PROSITE" id="PS50103">
    <property type="entry name" value="ZF_C3H1"/>
    <property type="match status" value="3"/>
</dbReference>
<name>A0A0C9SK30_PLICR</name>
<feature type="domain" description="C3H1-type" evidence="7">
    <location>
        <begin position="34"/>
        <end position="61"/>
    </location>
</feature>
<feature type="zinc finger region" description="C3H1-type" evidence="5">
    <location>
        <begin position="34"/>
        <end position="61"/>
    </location>
</feature>
<feature type="compositionally biased region" description="Polar residues" evidence="6">
    <location>
        <begin position="433"/>
        <end position="443"/>
    </location>
</feature>
<evidence type="ECO:0000313" key="8">
    <source>
        <dbReference type="EMBL" id="KII83021.1"/>
    </source>
</evidence>
<evidence type="ECO:0000313" key="9">
    <source>
        <dbReference type="Proteomes" id="UP000053263"/>
    </source>
</evidence>
<dbReference type="PANTHER" id="PTHR12547:SF18">
    <property type="entry name" value="PROTEIN TIS11"/>
    <property type="match status" value="1"/>
</dbReference>
<dbReference type="HOGENOM" id="CLU_594620_0_0_1"/>
<reference evidence="8 9" key="1">
    <citation type="submission" date="2014-06" db="EMBL/GenBank/DDBJ databases">
        <title>Evolutionary Origins and Diversification of the Mycorrhizal Mutualists.</title>
        <authorList>
            <consortium name="DOE Joint Genome Institute"/>
            <consortium name="Mycorrhizal Genomics Consortium"/>
            <person name="Kohler A."/>
            <person name="Kuo A."/>
            <person name="Nagy L.G."/>
            <person name="Floudas D."/>
            <person name="Copeland A."/>
            <person name="Barry K.W."/>
            <person name="Cichocki N."/>
            <person name="Veneault-Fourrey C."/>
            <person name="LaButti K."/>
            <person name="Lindquist E.A."/>
            <person name="Lipzen A."/>
            <person name="Lundell T."/>
            <person name="Morin E."/>
            <person name="Murat C."/>
            <person name="Riley R."/>
            <person name="Ohm R."/>
            <person name="Sun H."/>
            <person name="Tunlid A."/>
            <person name="Henrissat B."/>
            <person name="Grigoriev I.V."/>
            <person name="Hibbett D.S."/>
            <person name="Martin F."/>
        </authorList>
    </citation>
    <scope>NUCLEOTIDE SEQUENCE [LARGE SCALE GENOMIC DNA]</scope>
    <source>
        <strain evidence="8 9">FD-325 SS-3</strain>
    </source>
</reference>
<feature type="region of interest" description="Disordered" evidence="6">
    <location>
        <begin position="377"/>
        <end position="460"/>
    </location>
</feature>
<dbReference type="InterPro" id="IPR000571">
    <property type="entry name" value="Znf_CCCH"/>
</dbReference>
<keyword evidence="4 5" id="KW-0862">Zinc</keyword>
<feature type="zinc finger region" description="C3H1-type" evidence="5">
    <location>
        <begin position="318"/>
        <end position="345"/>
    </location>
</feature>
<dbReference type="GO" id="GO:0003729">
    <property type="term" value="F:mRNA binding"/>
    <property type="evidence" value="ECO:0007669"/>
    <property type="project" value="InterPro"/>
</dbReference>
<evidence type="ECO:0000256" key="6">
    <source>
        <dbReference type="SAM" id="MobiDB-lite"/>
    </source>
</evidence>
<evidence type="ECO:0000256" key="5">
    <source>
        <dbReference type="PROSITE-ProRule" id="PRU00723"/>
    </source>
</evidence>
<keyword evidence="3 5" id="KW-0863">Zinc-finger</keyword>
<dbReference type="InterPro" id="IPR041367">
    <property type="entry name" value="Znf-CCCH_4"/>
</dbReference>
<keyword evidence="1 5" id="KW-0479">Metal-binding</keyword>
<dbReference type="InterPro" id="IPR045877">
    <property type="entry name" value="ZFP36-like"/>
</dbReference>
<dbReference type="Pfam" id="PF18044">
    <property type="entry name" value="zf-CCCH_4"/>
    <property type="match status" value="1"/>
</dbReference>
<proteinExistence type="predicted"/>
<sequence>MSALSINLETTYGRGDDPGSQHHYPYWNFANNSIIRRKPCRFFAVGRCLRGDSCTFRHDVGRVDTSNGTFTRARSMSLNGSLSRPIARAGAYPPFFSHDGSNDLAVSYPQPYPPLVPSFQAPSFPSLTPFTPAPPDSTAMTGSGNYQYPHVQAAPHWPTEGRSYSAYLSANTTVSPTASSISPVTPSMADSSSISPSSPLIGFPRLNSDPWKAIQLPRRSDVFNATGKRPKRTYKTKTCEFFARNLNCVKGDSCTFIHDIPGSSSVQGGRVDDLDASPCGLPSRDPSPVDKVPMQVKKRDIYPITWRVIGGGVMMSGSRPEHLCKRFTEGFCDQGDDCPFFHDLEHYTSDLNWGLNGGNMPESEQDRKQESAALLHFSAPTSPPHDTHLRPPDDSLAASVGEQSTGRSLVQAVPRRARTIQSPFSGPLLGSKRASSVPVSTSGARPDVPRLLAAEAPGAL</sequence>
<protein>
    <recommendedName>
        <fullName evidence="7">C3H1-type domain-containing protein</fullName>
    </recommendedName>
</protein>
<dbReference type="EMBL" id="KN832587">
    <property type="protein sequence ID" value="KII83021.1"/>
    <property type="molecule type" value="Genomic_DNA"/>
</dbReference>
<feature type="domain" description="C3H1-type" evidence="7">
    <location>
        <begin position="318"/>
        <end position="345"/>
    </location>
</feature>
<evidence type="ECO:0000259" key="7">
    <source>
        <dbReference type="PROSITE" id="PS50103"/>
    </source>
</evidence>
<keyword evidence="9" id="KW-1185">Reference proteome</keyword>
<evidence type="ECO:0000256" key="3">
    <source>
        <dbReference type="ARBA" id="ARBA00022771"/>
    </source>
</evidence>
<dbReference type="OrthoDB" id="411372at2759"/>
<evidence type="ECO:0000256" key="4">
    <source>
        <dbReference type="ARBA" id="ARBA00022833"/>
    </source>
</evidence>
<evidence type="ECO:0000256" key="2">
    <source>
        <dbReference type="ARBA" id="ARBA00022737"/>
    </source>
</evidence>
<feature type="zinc finger region" description="C3H1-type" evidence="5">
    <location>
        <begin position="233"/>
        <end position="261"/>
    </location>
</feature>
<dbReference type="InterPro" id="IPR036855">
    <property type="entry name" value="Znf_CCCH_sf"/>
</dbReference>
<dbReference type="Pfam" id="PF14608">
    <property type="entry name" value="zf-CCCH_2"/>
    <property type="match status" value="1"/>
</dbReference>
<dbReference type="PANTHER" id="PTHR12547">
    <property type="entry name" value="CCCH ZINC FINGER/TIS11-RELATED"/>
    <property type="match status" value="1"/>
</dbReference>
<dbReference type="SMART" id="SM00356">
    <property type="entry name" value="ZnF_C3H1"/>
    <property type="match status" value="3"/>
</dbReference>
<feature type="domain" description="C3H1-type" evidence="7">
    <location>
        <begin position="233"/>
        <end position="261"/>
    </location>
</feature>
<gene>
    <name evidence="8" type="ORF">PLICRDRAFT_494611</name>
</gene>
<dbReference type="Pfam" id="PF00642">
    <property type="entry name" value="zf-CCCH"/>
    <property type="match status" value="1"/>
</dbReference>